<name>A0ABW2LDQ7_9PSEU</name>
<evidence type="ECO:0000313" key="4">
    <source>
        <dbReference type="Proteomes" id="UP001596504"/>
    </source>
</evidence>
<dbReference type="PANTHER" id="PTHR13847">
    <property type="entry name" value="SARCOSINE DEHYDROGENASE-RELATED"/>
    <property type="match status" value="1"/>
</dbReference>
<evidence type="ECO:0000259" key="2">
    <source>
        <dbReference type="Pfam" id="PF01266"/>
    </source>
</evidence>
<gene>
    <name evidence="3" type="ORF">ACFQRI_00995</name>
</gene>
<dbReference type="InterPro" id="IPR036188">
    <property type="entry name" value="FAD/NAD-bd_sf"/>
</dbReference>
<dbReference type="Pfam" id="PF01266">
    <property type="entry name" value="DAO"/>
    <property type="match status" value="1"/>
</dbReference>
<organism evidence="3 4">
    <name type="scientific">Saccharopolyspora griseoalba</name>
    <dbReference type="NCBI Taxonomy" id="1431848"/>
    <lineage>
        <taxon>Bacteria</taxon>
        <taxon>Bacillati</taxon>
        <taxon>Actinomycetota</taxon>
        <taxon>Actinomycetes</taxon>
        <taxon>Pseudonocardiales</taxon>
        <taxon>Pseudonocardiaceae</taxon>
        <taxon>Saccharopolyspora</taxon>
    </lineage>
</organism>
<dbReference type="RefSeq" id="WP_380663039.1">
    <property type="nucleotide sequence ID" value="NZ_JBHTCJ010000001.1"/>
</dbReference>
<proteinExistence type="predicted"/>
<accession>A0ABW2LDQ7</accession>
<keyword evidence="1 3" id="KW-0560">Oxidoreductase</keyword>
<dbReference type="Proteomes" id="UP001596504">
    <property type="component" value="Unassembled WGS sequence"/>
</dbReference>
<dbReference type="Gene3D" id="3.30.9.10">
    <property type="entry name" value="D-Amino Acid Oxidase, subunit A, domain 2"/>
    <property type="match status" value="1"/>
</dbReference>
<keyword evidence="4" id="KW-1185">Reference proteome</keyword>
<dbReference type="PANTHER" id="PTHR13847:SF289">
    <property type="entry name" value="GLYCINE OXIDASE"/>
    <property type="match status" value="1"/>
</dbReference>
<evidence type="ECO:0000313" key="3">
    <source>
        <dbReference type="EMBL" id="MFC7339969.1"/>
    </source>
</evidence>
<dbReference type="GO" id="GO:0016491">
    <property type="term" value="F:oxidoreductase activity"/>
    <property type="evidence" value="ECO:0007669"/>
    <property type="project" value="UniProtKB-KW"/>
</dbReference>
<sequence>MSEQPRSAIVVGAGMAGLSTAFFLQRHGVEVTVLDRRGVAAGASWGNAGWLTPCFAVPLPEPSMLRTGLSKLFSPNSPLSISPVPDPRLGRFLLRLAGNCTQRRWRVSMAALAALNREALNAYDDIGLAEPTRSTERFLIVFDDAEQRAHIVEELEEVRAAGQEVDYELLTGAGTRELEPVLTEQAGAGLRLFGQRYLNPGSYLAGLADAVRAQGGSIVEDAGVADLRDLGSGVAARTAAGVEHRADVAVLATGAWLSPLARRFGVRMPVQAGRGYSCSVSGDTLPGGPTYFPSRKAVCTPLGERVRVSGMMEFTGPDQPLDRRRMDAVVDSVRPMLRGVDLEERRDEWVGPRPCTTDGLPLIGPTTSPRVHVCGGHNMWGIALGPVSGRLLAESIVTGRARPELAPLHPLR</sequence>
<comment type="caution">
    <text evidence="3">The sequence shown here is derived from an EMBL/GenBank/DDBJ whole genome shotgun (WGS) entry which is preliminary data.</text>
</comment>
<feature type="domain" description="FAD dependent oxidoreductase" evidence="2">
    <location>
        <begin position="8"/>
        <end position="394"/>
    </location>
</feature>
<protein>
    <submittedName>
        <fullName evidence="3">NAD(P)/FAD-dependent oxidoreductase</fullName>
        <ecNumber evidence="3">1.-.-.-</ecNumber>
    </submittedName>
</protein>
<dbReference type="SUPFAM" id="SSF54373">
    <property type="entry name" value="FAD-linked reductases, C-terminal domain"/>
    <property type="match status" value="1"/>
</dbReference>
<dbReference type="Gene3D" id="3.50.50.60">
    <property type="entry name" value="FAD/NAD(P)-binding domain"/>
    <property type="match status" value="2"/>
</dbReference>
<dbReference type="SUPFAM" id="SSF51971">
    <property type="entry name" value="Nucleotide-binding domain"/>
    <property type="match status" value="1"/>
</dbReference>
<dbReference type="EC" id="1.-.-.-" evidence="3"/>
<dbReference type="InterPro" id="IPR006076">
    <property type="entry name" value="FAD-dep_OxRdtase"/>
</dbReference>
<dbReference type="EMBL" id="JBHTCJ010000001">
    <property type="protein sequence ID" value="MFC7339969.1"/>
    <property type="molecule type" value="Genomic_DNA"/>
</dbReference>
<reference evidence="4" key="1">
    <citation type="journal article" date="2019" name="Int. J. Syst. Evol. Microbiol.">
        <title>The Global Catalogue of Microorganisms (GCM) 10K type strain sequencing project: providing services to taxonomists for standard genome sequencing and annotation.</title>
        <authorList>
            <consortium name="The Broad Institute Genomics Platform"/>
            <consortium name="The Broad Institute Genome Sequencing Center for Infectious Disease"/>
            <person name="Wu L."/>
            <person name="Ma J."/>
        </authorList>
    </citation>
    <scope>NUCLEOTIDE SEQUENCE [LARGE SCALE GENOMIC DNA]</scope>
    <source>
        <strain evidence="4">WLHS5</strain>
    </source>
</reference>
<evidence type="ECO:0000256" key="1">
    <source>
        <dbReference type="ARBA" id="ARBA00023002"/>
    </source>
</evidence>